<dbReference type="PANTHER" id="PTHR42791">
    <property type="entry name" value="GNAT FAMILY ACETYLTRANSFERASE"/>
    <property type="match status" value="1"/>
</dbReference>
<dbReference type="Pfam" id="PF00583">
    <property type="entry name" value="Acetyltransf_1"/>
    <property type="match status" value="1"/>
</dbReference>
<comment type="caution">
    <text evidence="2">The sequence shown here is derived from an EMBL/GenBank/DDBJ whole genome shotgun (WGS) entry which is preliminary data.</text>
</comment>
<dbReference type="InterPro" id="IPR052523">
    <property type="entry name" value="Trichothecene_AcTrans"/>
</dbReference>
<dbReference type="SUPFAM" id="SSF55729">
    <property type="entry name" value="Acyl-CoA N-acyltransferases (Nat)"/>
    <property type="match status" value="1"/>
</dbReference>
<dbReference type="CDD" id="cd04301">
    <property type="entry name" value="NAT_SF"/>
    <property type="match status" value="1"/>
</dbReference>
<dbReference type="Proteomes" id="UP000005446">
    <property type="component" value="Unassembled WGS sequence"/>
</dbReference>
<dbReference type="PANTHER" id="PTHR42791:SF17">
    <property type="entry name" value="ACETYLTRANSFERASE, GNAT FAMILY FAMILY (AFU_ORTHOLOGUE AFUA_8G05690)"/>
    <property type="match status" value="1"/>
</dbReference>
<dbReference type="Gene3D" id="3.40.630.30">
    <property type="match status" value="1"/>
</dbReference>
<evidence type="ECO:0000313" key="2">
    <source>
        <dbReference type="EMBL" id="EHK98350.1"/>
    </source>
</evidence>
<keyword evidence="2" id="KW-0808">Transferase</keyword>
<sequence>MRSHCKHFHAQINPTTSDWHFICCYPTSDTSQTPIAYSKWNSPTDKRLPGPEDLPQWPEGSDAELANHFFGTLVSKRKENMGERKHWYLELLATRPEWQGKGAGSKMLKWGLGKADEEGLEAYLEASPAGKRLYEKMGFKEIGRLVVPSKKEGGEDFVECFMLRDARKKN</sequence>
<keyword evidence="3" id="KW-1185">Reference proteome</keyword>
<organism evidence="2 3">
    <name type="scientific">Glarea lozoyensis (strain ATCC 74030 / MF5533)</name>
    <dbReference type="NCBI Taxonomy" id="1104152"/>
    <lineage>
        <taxon>Eukaryota</taxon>
        <taxon>Fungi</taxon>
        <taxon>Dikarya</taxon>
        <taxon>Ascomycota</taxon>
        <taxon>Pezizomycotina</taxon>
        <taxon>Leotiomycetes</taxon>
        <taxon>Helotiales</taxon>
        <taxon>Helotiaceae</taxon>
        <taxon>Glarea</taxon>
    </lineage>
</organism>
<dbReference type="OrthoDB" id="196847at2759"/>
<dbReference type="InterPro" id="IPR000182">
    <property type="entry name" value="GNAT_dom"/>
</dbReference>
<evidence type="ECO:0000259" key="1">
    <source>
        <dbReference type="PROSITE" id="PS51186"/>
    </source>
</evidence>
<reference evidence="2 3" key="1">
    <citation type="journal article" date="2012" name="Eukaryot. Cell">
        <title>Genome sequence of the fungus Glarea lozoyensis: the first genome sequence of a species from the Helotiaceae family.</title>
        <authorList>
            <person name="Youssar L."/>
            <person name="Gruening B.A."/>
            <person name="Erxleben A."/>
            <person name="Guenther S."/>
            <person name="Huettel W."/>
        </authorList>
    </citation>
    <scope>NUCLEOTIDE SEQUENCE [LARGE SCALE GENOMIC DNA]</scope>
    <source>
        <strain evidence="3">ATCC 74030 / MF5533</strain>
    </source>
</reference>
<dbReference type="EMBL" id="AGUE01000155">
    <property type="protein sequence ID" value="EHK98350.1"/>
    <property type="molecule type" value="Genomic_DNA"/>
</dbReference>
<dbReference type="AlphaFoldDB" id="H0ET05"/>
<gene>
    <name evidence="2" type="ORF">M7I_5823</name>
</gene>
<dbReference type="PROSITE" id="PS51186">
    <property type="entry name" value="GNAT"/>
    <property type="match status" value="1"/>
</dbReference>
<accession>H0ET05</accession>
<dbReference type="HOGENOM" id="CLU_060131_6_4_1"/>
<proteinExistence type="predicted"/>
<evidence type="ECO:0000313" key="3">
    <source>
        <dbReference type="Proteomes" id="UP000005446"/>
    </source>
</evidence>
<dbReference type="InterPro" id="IPR016181">
    <property type="entry name" value="Acyl_CoA_acyltransferase"/>
</dbReference>
<dbReference type="InParanoid" id="H0ET05"/>
<dbReference type="GO" id="GO:0016747">
    <property type="term" value="F:acyltransferase activity, transferring groups other than amino-acyl groups"/>
    <property type="evidence" value="ECO:0007669"/>
    <property type="project" value="InterPro"/>
</dbReference>
<name>H0ET05_GLAL7</name>
<protein>
    <submittedName>
        <fullName evidence="2">Putative N-alpha-acetyltransferase 30</fullName>
    </submittedName>
</protein>
<feature type="domain" description="N-acetyltransferase" evidence="1">
    <location>
        <begin position="10"/>
        <end position="167"/>
    </location>
</feature>